<dbReference type="OrthoDB" id="9770528at2"/>
<dbReference type="EMBL" id="MZGV01000013">
    <property type="protein sequence ID" value="OPJ62727.1"/>
    <property type="molecule type" value="Genomic_DNA"/>
</dbReference>
<feature type="active site" description="Charge relay system" evidence="1">
    <location>
        <position position="269"/>
    </location>
</feature>
<dbReference type="GO" id="GO:0005976">
    <property type="term" value="P:polysaccharide metabolic process"/>
    <property type="evidence" value="ECO:0007669"/>
    <property type="project" value="TreeGrafter"/>
</dbReference>
<comment type="caution">
    <text evidence="3">The sequence shown here is derived from an EMBL/GenBank/DDBJ whole genome shotgun (WGS) entry which is preliminary data.</text>
</comment>
<dbReference type="GO" id="GO:0046555">
    <property type="term" value="F:acetylxylan esterase activity"/>
    <property type="evidence" value="ECO:0007669"/>
    <property type="project" value="UniProtKB-EC"/>
</dbReference>
<evidence type="ECO:0000256" key="1">
    <source>
        <dbReference type="PIRSR" id="PIRSR639069-1"/>
    </source>
</evidence>
<organism evidence="3 4">
    <name type="scientific">Clostridium oryzae</name>
    <dbReference type="NCBI Taxonomy" id="1450648"/>
    <lineage>
        <taxon>Bacteria</taxon>
        <taxon>Bacillati</taxon>
        <taxon>Bacillota</taxon>
        <taxon>Clostridia</taxon>
        <taxon>Eubacteriales</taxon>
        <taxon>Clostridiaceae</taxon>
        <taxon>Clostridium</taxon>
    </lineage>
</organism>
<dbReference type="GO" id="GO:0047739">
    <property type="term" value="F:cephalosporin-C deacetylase activity"/>
    <property type="evidence" value="ECO:0007669"/>
    <property type="project" value="UniProtKB-EC"/>
</dbReference>
<dbReference type="STRING" id="1450648.CLORY_16070"/>
<protein>
    <submittedName>
        <fullName evidence="3">Cephalosporin-C deacetylase</fullName>
        <ecNumber evidence="3">3.1.1.41</ecNumber>
        <ecNumber evidence="3">3.1.1.72</ecNumber>
    </submittedName>
</protein>
<dbReference type="Proteomes" id="UP000190080">
    <property type="component" value="Unassembled WGS sequence"/>
</dbReference>
<proteinExistence type="predicted"/>
<dbReference type="PANTHER" id="PTHR40111:SF1">
    <property type="entry name" value="CEPHALOSPORIN-C DEACETYLASE"/>
    <property type="match status" value="1"/>
</dbReference>
<keyword evidence="3" id="KW-0378">Hydrolase</keyword>
<dbReference type="EC" id="3.1.1.41" evidence="3"/>
<sequence>MGYIDDISRDLYTYLPELTKREDFDEFWENTISKAKSIPMNIKKEVYDYPSPYVKAYSITYNGFDETRIHGLYLVPNFLSKKEKYPCLIHYHGFSGNCGKPADFMQWIMMGIAVVSVDCRDQSGQTGNSAEYTNGYTTNLNCKGILNKEEYYYRAVYMDCLKAIDFACEQKEVDQSKIIIEGGSQGGALTMAVCALDSRPYLALADVPSNSNIQKRVEGAFGSFSSVTDYLKHYPDKIEKAFETLSYFDTMNMADKITCKVLASVGLKDNICPGKLYFATYNRIKGEKYIKIYPFNGHEGGGEYHNEIKLKFVGDEVLIKKE</sequence>
<feature type="domain" description="Acetyl xylan esterase" evidence="2">
    <location>
        <begin position="9"/>
        <end position="313"/>
    </location>
</feature>
<gene>
    <name evidence="3" type="primary">axeA</name>
    <name evidence="3" type="ORF">CLORY_16070</name>
</gene>
<evidence type="ECO:0000259" key="2">
    <source>
        <dbReference type="Pfam" id="PF05448"/>
    </source>
</evidence>
<dbReference type="SUPFAM" id="SSF53474">
    <property type="entry name" value="alpha/beta-Hydrolases"/>
    <property type="match status" value="1"/>
</dbReference>
<feature type="active site" description="Charge relay system" evidence="1">
    <location>
        <position position="298"/>
    </location>
</feature>
<dbReference type="InterPro" id="IPR008391">
    <property type="entry name" value="AXE1_dom"/>
</dbReference>
<dbReference type="InterPro" id="IPR039069">
    <property type="entry name" value="CE7"/>
</dbReference>
<dbReference type="InterPro" id="IPR029058">
    <property type="entry name" value="AB_hydrolase_fold"/>
</dbReference>
<dbReference type="EC" id="3.1.1.72" evidence="3"/>
<accession>A0A1V4ITD0</accession>
<name>A0A1V4ITD0_9CLOT</name>
<reference evidence="3 4" key="1">
    <citation type="submission" date="2017-03" db="EMBL/GenBank/DDBJ databases">
        <title>Genome sequence of Clostridium oryzae DSM 28571.</title>
        <authorList>
            <person name="Poehlein A."/>
            <person name="Daniel R."/>
        </authorList>
    </citation>
    <scope>NUCLEOTIDE SEQUENCE [LARGE SCALE GENOMIC DNA]</scope>
    <source>
        <strain evidence="3 4">DSM 28571</strain>
    </source>
</reference>
<feature type="active site" description="Nucleophile" evidence="1">
    <location>
        <position position="184"/>
    </location>
</feature>
<dbReference type="AlphaFoldDB" id="A0A1V4ITD0"/>
<dbReference type="RefSeq" id="WP_079423087.1">
    <property type="nucleotide sequence ID" value="NZ_MZGV01000013.1"/>
</dbReference>
<evidence type="ECO:0000313" key="3">
    <source>
        <dbReference type="EMBL" id="OPJ62727.1"/>
    </source>
</evidence>
<dbReference type="PANTHER" id="PTHR40111">
    <property type="entry name" value="CEPHALOSPORIN-C DEACETYLASE"/>
    <property type="match status" value="1"/>
</dbReference>
<keyword evidence="4" id="KW-1185">Reference proteome</keyword>
<dbReference type="Pfam" id="PF05448">
    <property type="entry name" value="AXE1"/>
    <property type="match status" value="1"/>
</dbReference>
<evidence type="ECO:0000313" key="4">
    <source>
        <dbReference type="Proteomes" id="UP000190080"/>
    </source>
</evidence>
<dbReference type="Gene3D" id="3.40.50.1820">
    <property type="entry name" value="alpha/beta hydrolase"/>
    <property type="match status" value="1"/>
</dbReference>